<evidence type="ECO:0000313" key="3">
    <source>
        <dbReference type="Proteomes" id="UP001285441"/>
    </source>
</evidence>
<reference evidence="2" key="1">
    <citation type="journal article" date="2023" name="Mol. Phylogenet. Evol.">
        <title>Genome-scale phylogeny and comparative genomics of the fungal order Sordariales.</title>
        <authorList>
            <person name="Hensen N."/>
            <person name="Bonometti L."/>
            <person name="Westerberg I."/>
            <person name="Brannstrom I.O."/>
            <person name="Guillou S."/>
            <person name="Cros-Aarteil S."/>
            <person name="Calhoun S."/>
            <person name="Haridas S."/>
            <person name="Kuo A."/>
            <person name="Mondo S."/>
            <person name="Pangilinan J."/>
            <person name="Riley R."/>
            <person name="LaButti K."/>
            <person name="Andreopoulos B."/>
            <person name="Lipzen A."/>
            <person name="Chen C."/>
            <person name="Yan M."/>
            <person name="Daum C."/>
            <person name="Ng V."/>
            <person name="Clum A."/>
            <person name="Steindorff A."/>
            <person name="Ohm R.A."/>
            <person name="Martin F."/>
            <person name="Silar P."/>
            <person name="Natvig D.O."/>
            <person name="Lalanne C."/>
            <person name="Gautier V."/>
            <person name="Ament-Velasquez S.L."/>
            <person name="Kruys A."/>
            <person name="Hutchinson M.I."/>
            <person name="Powell A.J."/>
            <person name="Barry K."/>
            <person name="Miller A.N."/>
            <person name="Grigoriev I.V."/>
            <person name="Debuchy R."/>
            <person name="Gladieux P."/>
            <person name="Hiltunen Thoren M."/>
            <person name="Johannesson H."/>
        </authorList>
    </citation>
    <scope>NUCLEOTIDE SEQUENCE</scope>
    <source>
        <strain evidence="2">CBS 232.78</strain>
    </source>
</reference>
<keyword evidence="3" id="KW-1185">Reference proteome</keyword>
<evidence type="ECO:0000313" key="2">
    <source>
        <dbReference type="EMBL" id="KAK3370316.1"/>
    </source>
</evidence>
<protein>
    <submittedName>
        <fullName evidence="2">Uncharacterized protein</fullName>
    </submittedName>
</protein>
<comment type="caution">
    <text evidence="2">The sequence shown here is derived from an EMBL/GenBank/DDBJ whole genome shotgun (WGS) entry which is preliminary data.</text>
</comment>
<feature type="compositionally biased region" description="Low complexity" evidence="1">
    <location>
        <begin position="75"/>
        <end position="98"/>
    </location>
</feature>
<reference evidence="2" key="2">
    <citation type="submission" date="2023-06" db="EMBL/GenBank/DDBJ databases">
        <authorList>
            <consortium name="Lawrence Berkeley National Laboratory"/>
            <person name="Haridas S."/>
            <person name="Hensen N."/>
            <person name="Bonometti L."/>
            <person name="Westerberg I."/>
            <person name="Brannstrom I.O."/>
            <person name="Guillou S."/>
            <person name="Cros-Aarteil S."/>
            <person name="Calhoun S."/>
            <person name="Kuo A."/>
            <person name="Mondo S."/>
            <person name="Pangilinan J."/>
            <person name="Riley R."/>
            <person name="LaButti K."/>
            <person name="Andreopoulos B."/>
            <person name="Lipzen A."/>
            <person name="Chen C."/>
            <person name="Yanf M."/>
            <person name="Daum C."/>
            <person name="Ng V."/>
            <person name="Clum A."/>
            <person name="Steindorff A."/>
            <person name="Ohm R."/>
            <person name="Martin F."/>
            <person name="Silar P."/>
            <person name="Natvig D."/>
            <person name="Lalanne C."/>
            <person name="Gautier V."/>
            <person name="Ament-velasquez S.L."/>
            <person name="Kruys A."/>
            <person name="Hutchinson M.I."/>
            <person name="Powell A.J."/>
            <person name="Barry K."/>
            <person name="Miller A.N."/>
            <person name="Grigoriev I.V."/>
            <person name="Debuchy R."/>
            <person name="Gladieux P."/>
            <person name="Thoren M.H."/>
            <person name="Johannesson H."/>
        </authorList>
    </citation>
    <scope>NUCLEOTIDE SEQUENCE</scope>
    <source>
        <strain evidence="2">CBS 232.78</strain>
    </source>
</reference>
<feature type="region of interest" description="Disordered" evidence="1">
    <location>
        <begin position="1"/>
        <end position="101"/>
    </location>
</feature>
<name>A0AAE0N4B8_9PEZI</name>
<proteinExistence type="predicted"/>
<feature type="compositionally biased region" description="Low complexity" evidence="1">
    <location>
        <begin position="13"/>
        <end position="26"/>
    </location>
</feature>
<dbReference type="AlphaFoldDB" id="A0AAE0N4B8"/>
<feature type="compositionally biased region" description="Low complexity" evidence="1">
    <location>
        <begin position="38"/>
        <end position="65"/>
    </location>
</feature>
<accession>A0AAE0N4B8</accession>
<evidence type="ECO:0000256" key="1">
    <source>
        <dbReference type="SAM" id="MobiDB-lite"/>
    </source>
</evidence>
<dbReference type="EMBL" id="JAULSW010000009">
    <property type="protein sequence ID" value="KAK3370316.1"/>
    <property type="molecule type" value="Genomic_DNA"/>
</dbReference>
<sequence>MTQELQDTETNLSSPSTLSSASPSQPSRHEEEQTHPISSEQPQQQRRPLPSSRPSQPDTPVTSPSGTPPPPPSLVTPLPSHHQPLHSSQQYHQHLQHSPSPPLVIATTHLITTSEVMQALDMARDDEEAECNAKINAILNTALGQIWAKVEAHPDSYMMTRDEFAVFNFFQSRFVGNPVAIAARRRFWDNFRP</sequence>
<dbReference type="Proteomes" id="UP001285441">
    <property type="component" value="Unassembled WGS sequence"/>
</dbReference>
<gene>
    <name evidence="2" type="ORF">B0H63DRAFT_528041</name>
</gene>
<organism evidence="2 3">
    <name type="scientific">Podospora didyma</name>
    <dbReference type="NCBI Taxonomy" id="330526"/>
    <lineage>
        <taxon>Eukaryota</taxon>
        <taxon>Fungi</taxon>
        <taxon>Dikarya</taxon>
        <taxon>Ascomycota</taxon>
        <taxon>Pezizomycotina</taxon>
        <taxon>Sordariomycetes</taxon>
        <taxon>Sordariomycetidae</taxon>
        <taxon>Sordariales</taxon>
        <taxon>Podosporaceae</taxon>
        <taxon>Podospora</taxon>
    </lineage>
</organism>
<feature type="compositionally biased region" description="Polar residues" evidence="1">
    <location>
        <begin position="1"/>
        <end position="12"/>
    </location>
</feature>